<sequence>MRQKNGITQFCVGRFQTNLLTVHHTKLLYARILNLFFSNSYLISKKKQDGIRPLVSPSFNKALHARLSPLTTH</sequence>
<dbReference type="EMBL" id="KV460367">
    <property type="protein sequence ID" value="OCA19806.1"/>
    <property type="molecule type" value="Genomic_DNA"/>
</dbReference>
<protein>
    <submittedName>
        <fullName evidence="1">Uncharacterized protein</fullName>
    </submittedName>
</protein>
<reference evidence="1" key="1">
    <citation type="submission" date="2009-11" db="EMBL/GenBank/DDBJ databases">
        <authorList>
            <consortium name="US DOE Joint Genome Institute (JGI-PGF)"/>
            <person name="Ottilar R."/>
            <person name="Schmutz J."/>
            <person name="Salamov A."/>
            <person name="Cheng J.F."/>
            <person name="Lucas S."/>
            <person name="Pitluck S."/>
            <person name="Gundlach H."/>
            <person name="Guo Y."/>
            <person name="Haberer G."/>
            <person name="Nasrallah J."/>
            <person name="Mayer K.F.X."/>
            <person name="van de Peer Y."/>
            <person name="Weigel D."/>
            <person name="Grigoriev I.V."/>
        </authorList>
    </citation>
    <scope>NUCLEOTIDE SEQUENCE</scope>
    <source>
        <strain evidence="1">Nigerian</strain>
    </source>
</reference>
<reference evidence="1" key="2">
    <citation type="journal article" date="2010" name="Science">
        <title>The genome of the Western clawed frog Xenopus tropicalis.</title>
        <authorList>
            <person name="Hellsten U."/>
            <person name="Harland R.M."/>
            <person name="Gilchrist M.J."/>
            <person name="Hendrix D."/>
            <person name="Jurka J."/>
            <person name="Kapitonov V."/>
            <person name="Ovcharenko I."/>
            <person name="Putnam N.H."/>
            <person name="Shu S."/>
            <person name="Taher L."/>
            <person name="Blitz I.L."/>
            <person name="Blumberg B."/>
            <person name="Dichmann D.S."/>
            <person name="Dubchak I."/>
            <person name="Amaya E."/>
            <person name="Detter J.C."/>
            <person name="Fletcher R."/>
            <person name="Gerhard D.S."/>
            <person name="Goodstein D."/>
            <person name="Graves T."/>
            <person name="Grigoriev I.V."/>
            <person name="Grimwood J."/>
            <person name="Kawashima T."/>
            <person name="Lindquist E."/>
            <person name="Lucas S.M."/>
            <person name="Mead P.E."/>
            <person name="Mitros T."/>
            <person name="Ogino H."/>
            <person name="Ohta Y."/>
            <person name="Poliakov A.V."/>
            <person name="Pollet N."/>
            <person name="Robert J."/>
            <person name="Salamov A."/>
            <person name="Sater A.K."/>
            <person name="Schmutz J."/>
            <person name="Terry A."/>
            <person name="Vize P.D."/>
            <person name="Warren W.C."/>
            <person name="Wells D."/>
            <person name="Wills A."/>
            <person name="Wilson R.K."/>
            <person name="Zimmerman L.B."/>
            <person name="Zorn A.M."/>
            <person name="Grainger R."/>
            <person name="Grammer T."/>
            <person name="Khokha M.K."/>
            <person name="Richardson P.M."/>
            <person name="Rokhsar D.S."/>
        </authorList>
    </citation>
    <scope>NUCLEOTIDE SEQUENCE [LARGE SCALE GENOMIC DNA]</scope>
    <source>
        <strain evidence="1">Nigerian</strain>
    </source>
</reference>
<name>A0A1B8YA26_XENTR</name>
<evidence type="ECO:0000313" key="1">
    <source>
        <dbReference type="EMBL" id="OCA19806.1"/>
    </source>
</evidence>
<dbReference type="AlphaFoldDB" id="A0A1B8YA26"/>
<proteinExistence type="predicted"/>
<reference evidence="1" key="3">
    <citation type="submission" date="2016-05" db="EMBL/GenBank/DDBJ databases">
        <title>WGS assembly of Xenopus tropicalis.</title>
        <authorList>
            <person name="Sessions A."/>
            <person name="Jenkins J."/>
            <person name="Mitros T."/>
            <person name="Lyons J.T."/>
            <person name="Dichmann D.S."/>
            <person name="Robert J."/>
            <person name="Harland R.M."/>
            <person name="Rokhsar D.S."/>
        </authorList>
    </citation>
    <scope>NUCLEOTIDE SEQUENCE</scope>
    <source>
        <strain evidence="1">Nigerian</strain>
    </source>
</reference>
<accession>A0A1B8YA26</accession>
<organism evidence="1">
    <name type="scientific">Xenopus tropicalis</name>
    <name type="common">Western clawed frog</name>
    <name type="synonym">Silurana tropicalis</name>
    <dbReference type="NCBI Taxonomy" id="8364"/>
    <lineage>
        <taxon>Eukaryota</taxon>
        <taxon>Metazoa</taxon>
        <taxon>Chordata</taxon>
        <taxon>Craniata</taxon>
        <taxon>Vertebrata</taxon>
        <taxon>Euteleostomi</taxon>
        <taxon>Amphibia</taxon>
        <taxon>Batrachia</taxon>
        <taxon>Anura</taxon>
        <taxon>Pipoidea</taxon>
        <taxon>Pipidae</taxon>
        <taxon>Xenopodinae</taxon>
        <taxon>Xenopus</taxon>
        <taxon>Silurana</taxon>
    </lineage>
</organism>
<gene>
    <name evidence="1" type="ORF">XENTR_v90027661mg</name>
</gene>